<sequence>MQKYVPPPRVLAPTEGRNSITYAPLAPLQDTTKIFFIDNKTSDIESLNFTNNHSNFYTNIIQNADLSADEAATQDIKLDERSRWGGDLKTYMKTNCPNVTEYFNSNSFLAKLMVDKTNPLKPIYEWVELSIPEGNFTVSEIIDQLNNAIVNHYLLVGRQKGVEISDIGVKFDTRNFSLGVDPITTLVTPGKYTYKAFHPDIILLPECGVDFTYSRLSNILGIRKRFPYTKGFQLLYSDFSKGNIPALMDLSRYPDNTEPLLHDENNISYNVEKVNEDPPKWQTKYRSWFLSYQNSGGAKALTILTVPDITGGLGQIYWSLPDTFKAPITFTSNTTNSETLPIVGMHMFPLKSGLVHNTNAVYSQLLEQITNMTQVFNRFPKNAILMQPPYSTITWISENVPFVADHGFQPLKNSLTGVQRVTITDDRRRPCPYIQKSLATVVPKVLSSATLQ</sequence>
<dbReference type="GO" id="GO:0075509">
    <property type="term" value="P:endocytosis involved in viral entry into host cell"/>
    <property type="evidence" value="ECO:0007669"/>
    <property type="project" value="UniProtKB-KW"/>
</dbReference>
<keyword evidence="9" id="KW-1148">T=25 icosahedral capsid protein</keyword>
<dbReference type="GO" id="GO:0019062">
    <property type="term" value="P:virion attachment to host cell"/>
    <property type="evidence" value="ECO:0007669"/>
    <property type="project" value="UniProtKB-KW"/>
</dbReference>
<organismHost>
    <name type="scientific">Bos taurus</name>
    <name type="common">Bovine</name>
    <dbReference type="NCBI Taxonomy" id="9913"/>
</organismHost>
<evidence type="ECO:0000256" key="8">
    <source>
        <dbReference type="ARBA" id="ARBA00022921"/>
    </source>
</evidence>
<keyword evidence="6" id="KW-0946">Virion</keyword>
<keyword evidence="2" id="KW-1048">Host nucleus</keyword>
<evidence type="ECO:0000256" key="6">
    <source>
        <dbReference type="ARBA" id="ARBA00022844"/>
    </source>
</evidence>
<evidence type="ECO:0000256" key="9">
    <source>
        <dbReference type="ARBA" id="ARBA00023275"/>
    </source>
</evidence>
<evidence type="ECO:0000256" key="5">
    <source>
        <dbReference type="ARBA" id="ARBA00022804"/>
    </source>
</evidence>
<keyword evidence="8" id="KW-0426">Late protein</keyword>
<keyword evidence="4" id="KW-1162">Viral penetration into host cytoplasm</keyword>
<accession>A0A7R7IYB6</accession>
<proteinExistence type="predicted"/>
<evidence type="ECO:0000256" key="4">
    <source>
        <dbReference type="ARBA" id="ARBA00022595"/>
    </source>
</evidence>
<keyword evidence="5" id="KW-1161">Viral attachment to host cell</keyword>
<dbReference type="Gene3D" id="2.60.120.550">
    <property type="entry name" value="Penton protein, domain 1"/>
    <property type="match status" value="1"/>
</dbReference>
<evidence type="ECO:0000313" key="12">
    <source>
        <dbReference type="Proteomes" id="UP000595620"/>
    </source>
</evidence>
<keyword evidence="3" id="KW-0945">Host-virus interaction</keyword>
<evidence type="ECO:0000256" key="2">
    <source>
        <dbReference type="ARBA" id="ARBA00022562"/>
    </source>
</evidence>
<evidence type="ECO:0000256" key="1">
    <source>
        <dbReference type="ARBA" id="ARBA00022561"/>
    </source>
</evidence>
<evidence type="ECO:0000256" key="10">
    <source>
        <dbReference type="ARBA" id="ARBA00023296"/>
    </source>
</evidence>
<dbReference type="Proteomes" id="UP000595620">
    <property type="component" value="Segment"/>
</dbReference>
<evidence type="ECO:0000256" key="3">
    <source>
        <dbReference type="ARBA" id="ARBA00022581"/>
    </source>
</evidence>
<dbReference type="InterPro" id="IPR002605">
    <property type="entry name" value="Adeno_Penton_B"/>
</dbReference>
<dbReference type="EMBL" id="LC597488">
    <property type="protein sequence ID" value="BCO10925.1"/>
    <property type="molecule type" value="Genomic_DNA"/>
</dbReference>
<evidence type="ECO:0000256" key="7">
    <source>
        <dbReference type="ARBA" id="ARBA00022890"/>
    </source>
</evidence>
<dbReference type="Pfam" id="PF01686">
    <property type="entry name" value="Adeno_Penton_B"/>
    <property type="match status" value="1"/>
</dbReference>
<keyword evidence="12" id="KW-1185">Reference proteome</keyword>
<keyword evidence="10" id="KW-1160">Virus entry into host cell</keyword>
<dbReference type="GO" id="GO:0039623">
    <property type="term" value="C:T=25 icosahedral viral capsid"/>
    <property type="evidence" value="ECO:0007669"/>
    <property type="project" value="UniProtKB-KW"/>
</dbReference>
<reference evidence="11" key="1">
    <citation type="submission" date="2020-12" db="EMBL/GenBank/DDBJ databases">
        <title>Complete genome sequence of bovine adenovirus type 7 strain Fukuroi.</title>
        <authorList>
            <person name="Kumagai A."/>
            <person name="Hatama S."/>
        </authorList>
    </citation>
    <scope>NUCLEOTIDE SEQUENCE [LARGE SCALE GENOMIC DNA]</scope>
    <source>
        <strain evidence="11">Fukuroi</strain>
    </source>
</reference>
<keyword evidence="1" id="KW-0167">Capsid protein</keyword>
<protein>
    <submittedName>
        <fullName evidence="11">III protein</fullName>
    </submittedName>
</protein>
<organism evidence="11">
    <name type="scientific">Bovine adenovirus 7</name>
    <name type="common">BAdV-7</name>
    <dbReference type="NCBI Taxonomy" id="10511"/>
    <lineage>
        <taxon>Viruses</taxon>
        <taxon>Varidnaviria</taxon>
        <taxon>Bamfordvirae</taxon>
        <taxon>Preplasmiviricota</taxon>
        <taxon>Polisuviricotina</taxon>
        <taxon>Pharingeaviricetes</taxon>
        <taxon>Rowavirales</taxon>
        <taxon>Adenoviridae</taxon>
        <taxon>Barthadenovirus</taxon>
        <taxon>Barthadenovirus bosseptimum</taxon>
        <taxon>Bovine adenovirus F</taxon>
    </lineage>
</organism>
<evidence type="ECO:0000313" key="11">
    <source>
        <dbReference type="EMBL" id="BCO10925.1"/>
    </source>
</evidence>
<name>A0A7R7IYB6_ADEB7</name>
<keyword evidence="7" id="KW-1164">Virus endocytosis by host</keyword>
<dbReference type="Gene3D" id="3.90.1620.10">
    <property type="entry name" value="adenovirus 2 penton base, domain 2"/>
    <property type="match status" value="1"/>
</dbReference>